<dbReference type="InterPro" id="IPR008258">
    <property type="entry name" value="Transglycosylase_SLT_dom_1"/>
</dbReference>
<name>A0A428N9S4_9BACI</name>
<feature type="chain" id="PRO_5019258587" description="SLH domain-containing protein" evidence="2">
    <location>
        <begin position="24"/>
        <end position="479"/>
    </location>
</feature>
<dbReference type="InterPro" id="IPR051465">
    <property type="entry name" value="Cell_Envelope_Struct_Comp"/>
</dbReference>
<dbReference type="AlphaFoldDB" id="A0A428N9S4"/>
<dbReference type="PANTHER" id="PTHR43308:SF1">
    <property type="entry name" value="OUTER MEMBRANE PROTEIN ALPHA"/>
    <property type="match status" value="1"/>
</dbReference>
<evidence type="ECO:0000259" key="3">
    <source>
        <dbReference type="PROSITE" id="PS51272"/>
    </source>
</evidence>
<dbReference type="InterPro" id="IPR001119">
    <property type="entry name" value="SLH_dom"/>
</dbReference>
<sequence length="479" mass="54748">MKKWLAVSTLVVGVGMFGNAALGADEDTGTPSNEELSYKEKKDLLTEEALEKDIPPEILKAIAFEETGMRQFDENGDPVLNENEDGGIGMMQVTLNEDDIENRNVDQDRLKNDTAYNIEIGAELLNEKWEWSGDIIPSVNDGNRHILENWYYAILAYNGLDQRNDPTNNGDTYQSDIYSTIEDKSFLEDVSIDTPEWEGMYEDGENRIRFEEGENVTTDRQTLSTQMFENGEDVYTFRSESETTINFREESANTSRLLSEVPLYMPLEVEGSLEHDDNRNHHFGYYPFHYADIHGYMASAYVREGKITNFSDVRNQKLTEVIGYLEARDIINGYPDGTFAPNKSIPRKHAASMLVEALDLDVPDDYELQATDVEEDSPYYSDMKAVEYHGLMTGSDQNIRPNETMTRAQMASVLVAAYDEKLPATEEPHMFEDVSEDFWNYEAIDKLYQHELTTEDPFRPGGDVTRSQFARFLERAMTK</sequence>
<feature type="domain" description="SLH" evidence="3">
    <location>
        <begin position="369"/>
        <end position="426"/>
    </location>
</feature>
<keyword evidence="1 2" id="KW-0732">Signal</keyword>
<keyword evidence="5" id="KW-1185">Reference proteome</keyword>
<dbReference type="EMBL" id="RBVX01000001">
    <property type="protein sequence ID" value="RSL35152.1"/>
    <property type="molecule type" value="Genomic_DNA"/>
</dbReference>
<dbReference type="Pfam" id="PF00395">
    <property type="entry name" value="SLH"/>
    <property type="match status" value="3"/>
</dbReference>
<dbReference type="OrthoDB" id="2690990at2"/>
<dbReference type="Proteomes" id="UP000275076">
    <property type="component" value="Unassembled WGS sequence"/>
</dbReference>
<dbReference type="InterPro" id="IPR023346">
    <property type="entry name" value="Lysozyme-like_dom_sf"/>
</dbReference>
<protein>
    <recommendedName>
        <fullName evidence="3">SLH domain-containing protein</fullName>
    </recommendedName>
</protein>
<evidence type="ECO:0000256" key="2">
    <source>
        <dbReference type="SAM" id="SignalP"/>
    </source>
</evidence>
<evidence type="ECO:0000313" key="4">
    <source>
        <dbReference type="EMBL" id="RSL35152.1"/>
    </source>
</evidence>
<feature type="signal peptide" evidence="2">
    <location>
        <begin position="1"/>
        <end position="23"/>
    </location>
</feature>
<evidence type="ECO:0000313" key="5">
    <source>
        <dbReference type="Proteomes" id="UP000275076"/>
    </source>
</evidence>
<feature type="domain" description="SLH" evidence="3">
    <location>
        <begin position="427"/>
        <end position="479"/>
    </location>
</feature>
<dbReference type="Pfam" id="PF01464">
    <property type="entry name" value="SLT"/>
    <property type="match status" value="1"/>
</dbReference>
<dbReference type="Gene3D" id="1.10.530.10">
    <property type="match status" value="1"/>
</dbReference>
<dbReference type="RefSeq" id="WP_125553506.1">
    <property type="nucleotide sequence ID" value="NZ_RBVX01000001.1"/>
</dbReference>
<proteinExistence type="predicted"/>
<dbReference type="SUPFAM" id="SSF53955">
    <property type="entry name" value="Lysozyme-like"/>
    <property type="match status" value="1"/>
</dbReference>
<dbReference type="PANTHER" id="PTHR43308">
    <property type="entry name" value="OUTER MEMBRANE PROTEIN ALPHA-RELATED"/>
    <property type="match status" value="1"/>
</dbReference>
<dbReference type="PROSITE" id="PS51272">
    <property type="entry name" value="SLH"/>
    <property type="match status" value="3"/>
</dbReference>
<organism evidence="4 5">
    <name type="scientific">Salibacterium salarium</name>
    <dbReference type="NCBI Taxonomy" id="284579"/>
    <lineage>
        <taxon>Bacteria</taxon>
        <taxon>Bacillati</taxon>
        <taxon>Bacillota</taxon>
        <taxon>Bacilli</taxon>
        <taxon>Bacillales</taxon>
        <taxon>Bacillaceae</taxon>
    </lineage>
</organism>
<accession>A0A428N9S4</accession>
<gene>
    <name evidence="4" type="ORF">D7Z54_00840</name>
</gene>
<comment type="caution">
    <text evidence="4">The sequence shown here is derived from an EMBL/GenBank/DDBJ whole genome shotgun (WGS) entry which is preliminary data.</text>
</comment>
<evidence type="ECO:0000256" key="1">
    <source>
        <dbReference type="ARBA" id="ARBA00022729"/>
    </source>
</evidence>
<feature type="domain" description="SLH" evidence="3">
    <location>
        <begin position="305"/>
        <end position="368"/>
    </location>
</feature>
<reference evidence="4 5" key="1">
    <citation type="submission" date="2018-10" db="EMBL/GenBank/DDBJ databases">
        <title>Draft genome sequence of Bacillus salarius IM0101, isolated from a hypersaline soil in Inner Mongolia, China.</title>
        <authorList>
            <person name="Yamprayoonswat W."/>
            <person name="Boonvisut S."/>
            <person name="Jumpathong W."/>
            <person name="Sittihan S."/>
            <person name="Ruangsuj P."/>
            <person name="Wanthongcharoen S."/>
            <person name="Thongpramul N."/>
            <person name="Pimmason S."/>
            <person name="Yu B."/>
            <person name="Yasawong M."/>
        </authorList>
    </citation>
    <scope>NUCLEOTIDE SEQUENCE [LARGE SCALE GENOMIC DNA]</scope>
    <source>
        <strain evidence="4 5">IM0101</strain>
    </source>
</reference>